<evidence type="ECO:0000313" key="8">
    <source>
        <dbReference type="EMBL" id="PPQ65234.1"/>
    </source>
</evidence>
<dbReference type="PANTHER" id="PTHR11599">
    <property type="entry name" value="PROTEASOME SUBUNIT ALPHA/BETA"/>
    <property type="match status" value="1"/>
</dbReference>
<dbReference type="InterPro" id="IPR000426">
    <property type="entry name" value="Proteasome_asu_N"/>
</dbReference>
<dbReference type="GO" id="GO:0006511">
    <property type="term" value="P:ubiquitin-dependent protein catabolic process"/>
    <property type="evidence" value="ECO:0007669"/>
    <property type="project" value="InterPro"/>
</dbReference>
<dbReference type="InterPro" id="IPR050115">
    <property type="entry name" value="Proteasome_alpha"/>
</dbReference>
<keyword evidence="9" id="KW-1185">Reference proteome</keyword>
<dbReference type="GO" id="GO:0005737">
    <property type="term" value="C:cytoplasm"/>
    <property type="evidence" value="ECO:0007669"/>
    <property type="project" value="UniProtKB-SubCell"/>
</dbReference>
<dbReference type="InParanoid" id="A0A409VG61"/>
<dbReference type="CDD" id="cd03751">
    <property type="entry name" value="proteasome_alpha_type_3"/>
    <property type="match status" value="1"/>
</dbReference>
<dbReference type="GO" id="GO:0019773">
    <property type="term" value="C:proteasome core complex, alpha-subunit complex"/>
    <property type="evidence" value="ECO:0007669"/>
    <property type="project" value="UniProtKB-UniRule"/>
</dbReference>
<dbReference type="Proteomes" id="UP000284706">
    <property type="component" value="Unassembled WGS sequence"/>
</dbReference>
<comment type="similarity">
    <text evidence="5 6">Belongs to the peptidase T1A family.</text>
</comment>
<evidence type="ECO:0000256" key="3">
    <source>
        <dbReference type="ARBA" id="ARBA00022942"/>
    </source>
</evidence>
<proteinExistence type="inferred from homology"/>
<dbReference type="InterPro" id="IPR023332">
    <property type="entry name" value="Proteasome_alpha-type"/>
</dbReference>
<comment type="subcellular location">
    <subcellularLocation>
        <location evidence="6">Cytoplasm</location>
    </subcellularLocation>
    <subcellularLocation>
        <location evidence="6">Nucleus</location>
    </subcellularLocation>
</comment>
<dbReference type="InterPro" id="IPR029055">
    <property type="entry name" value="Ntn_hydrolases_N"/>
</dbReference>
<evidence type="ECO:0000256" key="4">
    <source>
        <dbReference type="ARBA" id="ARBA00023242"/>
    </source>
</evidence>
<feature type="domain" description="Proteasome alpha-type subunits" evidence="7">
    <location>
        <begin position="8"/>
        <end position="30"/>
    </location>
</feature>
<dbReference type="PROSITE" id="PS00388">
    <property type="entry name" value="PROTEASOME_ALPHA_1"/>
    <property type="match status" value="1"/>
</dbReference>
<protein>
    <recommendedName>
        <fullName evidence="6">Proteasome subunit alpha type</fullName>
    </recommendedName>
</protein>
<dbReference type="STRING" id="231916.A0A409VG61"/>
<evidence type="ECO:0000259" key="7">
    <source>
        <dbReference type="PROSITE" id="PS00388"/>
    </source>
</evidence>
<evidence type="ECO:0000256" key="1">
    <source>
        <dbReference type="ARBA" id="ARBA00002000"/>
    </source>
</evidence>
<dbReference type="Gene3D" id="3.60.20.10">
    <property type="entry name" value="Glutamine Phosphoribosylpyrophosphate, subunit 1, domain 1"/>
    <property type="match status" value="1"/>
</dbReference>
<dbReference type="Pfam" id="PF00227">
    <property type="entry name" value="Proteasome"/>
    <property type="match status" value="1"/>
</dbReference>
<dbReference type="FunCoup" id="A0A409VG61">
    <property type="interactions" value="627"/>
</dbReference>
<evidence type="ECO:0000256" key="2">
    <source>
        <dbReference type="ARBA" id="ARBA00022490"/>
    </source>
</evidence>
<keyword evidence="4 6" id="KW-0539">Nucleus</keyword>
<dbReference type="OrthoDB" id="40134at2759"/>
<organism evidence="8 9">
    <name type="scientific">Gymnopilus dilepis</name>
    <dbReference type="NCBI Taxonomy" id="231916"/>
    <lineage>
        <taxon>Eukaryota</taxon>
        <taxon>Fungi</taxon>
        <taxon>Dikarya</taxon>
        <taxon>Basidiomycota</taxon>
        <taxon>Agaricomycotina</taxon>
        <taxon>Agaricomycetes</taxon>
        <taxon>Agaricomycetidae</taxon>
        <taxon>Agaricales</taxon>
        <taxon>Agaricineae</taxon>
        <taxon>Hymenogastraceae</taxon>
        <taxon>Gymnopilus</taxon>
    </lineage>
</organism>
<evidence type="ECO:0000256" key="5">
    <source>
        <dbReference type="PROSITE-ProRule" id="PRU00808"/>
    </source>
</evidence>
<dbReference type="SUPFAM" id="SSF56235">
    <property type="entry name" value="N-terminal nucleophile aminohydrolases (Ntn hydrolases)"/>
    <property type="match status" value="1"/>
</dbReference>
<comment type="caution">
    <text evidence="8">The sequence shown here is derived from an EMBL/GenBank/DDBJ whole genome shotgun (WGS) entry which is preliminary data.</text>
</comment>
<sequence length="263" mass="28678">MTSIGTGYDLSASTYSPDGRIFQVEYANKAVENSGTAIGLKVKDGIVLAVEKLVHSKLLVPEANRRIQTIDRHIGLASAGLLADGRHLSNRARDEAANYRETYNSPPPLKAVADRLGLYVQAYTLYSSVRPFGISTILGTVDEDGPGLFVVEPSGVFFVSAIMYALDGRSDAAQGYNGAAVGKGRQLAKTELEKLKLSELTVREAVMEAARIIYLVHDDAKEKEFELEMSWIGPESNYLHVHVPKDLFDEAEAKAKAALETFE</sequence>
<dbReference type="Pfam" id="PF10584">
    <property type="entry name" value="Proteasome_A_N"/>
    <property type="match status" value="1"/>
</dbReference>
<reference evidence="8 9" key="1">
    <citation type="journal article" date="2018" name="Evol. Lett.">
        <title>Horizontal gene cluster transfer increased hallucinogenic mushroom diversity.</title>
        <authorList>
            <person name="Reynolds H.T."/>
            <person name="Vijayakumar V."/>
            <person name="Gluck-Thaler E."/>
            <person name="Korotkin H.B."/>
            <person name="Matheny P.B."/>
            <person name="Slot J.C."/>
        </authorList>
    </citation>
    <scope>NUCLEOTIDE SEQUENCE [LARGE SCALE GENOMIC DNA]</scope>
    <source>
        <strain evidence="8 9">SRW20</strain>
    </source>
</reference>
<comment type="subunit">
    <text evidence="6">The 26S proteasome consists of a 20S proteasome core and two 19S regulatory subunits.</text>
</comment>
<name>A0A409VG61_9AGAR</name>
<comment type="function">
    <text evidence="1">The proteasome is a multicatalytic proteinase complex which is characterized by its ability to cleave peptides with Arg, Phe, Tyr, Leu, and Glu adjacent to the leaving group at neutral or slightly basic pH. The proteasome has an ATP-dependent proteolytic activity.</text>
</comment>
<dbReference type="FunFam" id="3.60.20.10:FF:000007">
    <property type="entry name" value="Proteasome subunit alpha type"/>
    <property type="match status" value="1"/>
</dbReference>
<keyword evidence="3 5" id="KW-0647">Proteasome</keyword>
<evidence type="ECO:0000313" key="9">
    <source>
        <dbReference type="Proteomes" id="UP000284706"/>
    </source>
</evidence>
<gene>
    <name evidence="8" type="ORF">CVT26_000211</name>
</gene>
<accession>A0A409VG61</accession>
<keyword evidence="2 6" id="KW-0963">Cytoplasm</keyword>
<dbReference type="PROSITE" id="PS51475">
    <property type="entry name" value="PROTEASOME_ALPHA_2"/>
    <property type="match status" value="1"/>
</dbReference>
<evidence type="ECO:0000256" key="6">
    <source>
        <dbReference type="RuleBase" id="RU000551"/>
    </source>
</evidence>
<dbReference type="SMART" id="SM00948">
    <property type="entry name" value="Proteasome_A_N"/>
    <property type="match status" value="1"/>
</dbReference>
<dbReference type="AlphaFoldDB" id="A0A409VG61"/>
<dbReference type="InterPro" id="IPR001353">
    <property type="entry name" value="Proteasome_sua/b"/>
</dbReference>
<dbReference type="EMBL" id="NHYE01005657">
    <property type="protein sequence ID" value="PPQ65234.1"/>
    <property type="molecule type" value="Genomic_DNA"/>
</dbReference>
<dbReference type="GO" id="GO:0005634">
    <property type="term" value="C:nucleus"/>
    <property type="evidence" value="ECO:0007669"/>
    <property type="project" value="UniProtKB-SubCell"/>
</dbReference>